<evidence type="ECO:0000256" key="1">
    <source>
        <dbReference type="SAM" id="MobiDB-lite"/>
    </source>
</evidence>
<dbReference type="Proteomes" id="UP000822688">
    <property type="component" value="Chromosome 8"/>
</dbReference>
<evidence type="ECO:0000313" key="2">
    <source>
        <dbReference type="EMBL" id="KAG0565413.1"/>
    </source>
</evidence>
<name>A0A8T0H2K4_CERPU</name>
<organism evidence="2 3">
    <name type="scientific">Ceratodon purpureus</name>
    <name type="common">Fire moss</name>
    <name type="synonym">Dicranum purpureum</name>
    <dbReference type="NCBI Taxonomy" id="3225"/>
    <lineage>
        <taxon>Eukaryota</taxon>
        <taxon>Viridiplantae</taxon>
        <taxon>Streptophyta</taxon>
        <taxon>Embryophyta</taxon>
        <taxon>Bryophyta</taxon>
        <taxon>Bryophytina</taxon>
        <taxon>Bryopsida</taxon>
        <taxon>Dicranidae</taxon>
        <taxon>Pseudoditrichales</taxon>
        <taxon>Ditrichaceae</taxon>
        <taxon>Ceratodon</taxon>
    </lineage>
</organism>
<keyword evidence="3" id="KW-1185">Reference proteome</keyword>
<feature type="region of interest" description="Disordered" evidence="1">
    <location>
        <begin position="33"/>
        <end position="64"/>
    </location>
</feature>
<dbReference type="EMBL" id="CM026429">
    <property type="protein sequence ID" value="KAG0565413.1"/>
    <property type="molecule type" value="Genomic_DNA"/>
</dbReference>
<accession>A0A8T0H2K4</accession>
<gene>
    <name evidence="2" type="ORF">KC19_8G188400</name>
</gene>
<reference evidence="2" key="1">
    <citation type="submission" date="2020-06" db="EMBL/GenBank/DDBJ databases">
        <title>WGS assembly of Ceratodon purpureus strain R40.</title>
        <authorList>
            <person name="Carey S.B."/>
            <person name="Jenkins J."/>
            <person name="Shu S."/>
            <person name="Lovell J.T."/>
            <person name="Sreedasyam A."/>
            <person name="Maumus F."/>
            <person name="Tiley G.P."/>
            <person name="Fernandez-Pozo N."/>
            <person name="Barry K."/>
            <person name="Chen C."/>
            <person name="Wang M."/>
            <person name="Lipzen A."/>
            <person name="Daum C."/>
            <person name="Saski C.A."/>
            <person name="Payton A.C."/>
            <person name="Mcbreen J.C."/>
            <person name="Conrad R.E."/>
            <person name="Kollar L.M."/>
            <person name="Olsson S."/>
            <person name="Huttunen S."/>
            <person name="Landis J.B."/>
            <person name="Wickett N.J."/>
            <person name="Johnson M.G."/>
            <person name="Rensing S.A."/>
            <person name="Grimwood J."/>
            <person name="Schmutz J."/>
            <person name="Mcdaniel S.F."/>
        </authorList>
    </citation>
    <scope>NUCLEOTIDE SEQUENCE</scope>
    <source>
        <strain evidence="2">R40</strain>
    </source>
</reference>
<comment type="caution">
    <text evidence="2">The sequence shown here is derived from an EMBL/GenBank/DDBJ whole genome shotgun (WGS) entry which is preliminary data.</text>
</comment>
<sequence length="140" mass="14997">MGKYISRVHMLTCAHSLLSLPLPWPHMIRLTPHPPPTKGPHTHMPARPASSLKPPRGGSNPQLAGREYTLQYIQGPCCSSTVPPATYSKFRTDARQARKAGSGAAVAGRAGNGIAGAGRYATLHTYIRMPKLFVSEGGDE</sequence>
<dbReference type="AlphaFoldDB" id="A0A8T0H2K4"/>
<proteinExistence type="predicted"/>
<protein>
    <submittedName>
        <fullName evidence="2">Uncharacterized protein</fullName>
    </submittedName>
</protein>
<evidence type="ECO:0000313" key="3">
    <source>
        <dbReference type="Proteomes" id="UP000822688"/>
    </source>
</evidence>